<feature type="transmembrane region" description="Helical" evidence="6">
    <location>
        <begin position="281"/>
        <end position="299"/>
    </location>
</feature>
<dbReference type="SUPFAM" id="SSF103481">
    <property type="entry name" value="Multidrug resistance efflux transporter EmrE"/>
    <property type="match status" value="2"/>
</dbReference>
<feature type="domain" description="EamA" evidence="7">
    <location>
        <begin position="9"/>
        <end position="146"/>
    </location>
</feature>
<feature type="transmembrane region" description="Helical" evidence="6">
    <location>
        <begin position="223"/>
        <end position="244"/>
    </location>
</feature>
<dbReference type="InterPro" id="IPR050638">
    <property type="entry name" value="AA-Vitamin_Transporters"/>
</dbReference>
<dbReference type="Proteomes" id="UP001225906">
    <property type="component" value="Unassembled WGS sequence"/>
</dbReference>
<organism evidence="8 9">
    <name type="scientific">Methylophilus aquaticus</name>
    <dbReference type="NCBI Taxonomy" id="1971610"/>
    <lineage>
        <taxon>Bacteria</taxon>
        <taxon>Pseudomonadati</taxon>
        <taxon>Pseudomonadota</taxon>
        <taxon>Betaproteobacteria</taxon>
        <taxon>Nitrosomonadales</taxon>
        <taxon>Methylophilaceae</taxon>
        <taxon>Methylophilus</taxon>
    </lineage>
</organism>
<feature type="transmembrane region" description="Helical" evidence="6">
    <location>
        <begin position="43"/>
        <end position="61"/>
    </location>
</feature>
<keyword evidence="9" id="KW-1185">Reference proteome</keyword>
<keyword evidence="3 6" id="KW-0812">Transmembrane</keyword>
<dbReference type="Gene3D" id="1.10.3730.20">
    <property type="match status" value="1"/>
</dbReference>
<name>A0ABT9JPM1_9PROT</name>
<feature type="transmembrane region" description="Helical" evidence="6">
    <location>
        <begin position="73"/>
        <end position="93"/>
    </location>
</feature>
<dbReference type="RefSeq" id="WP_306388206.1">
    <property type="nucleotide sequence ID" value="NZ_JAVCAP010000001.1"/>
</dbReference>
<evidence type="ECO:0000256" key="2">
    <source>
        <dbReference type="ARBA" id="ARBA00007362"/>
    </source>
</evidence>
<reference evidence="9" key="1">
    <citation type="journal article" date="2019" name="Int. J. Syst. Evol. Microbiol.">
        <title>The Global Catalogue of Microorganisms (GCM) 10K type strain sequencing project: providing services to taxonomists for standard genome sequencing and annotation.</title>
        <authorList>
            <consortium name="The Broad Institute Genomics Platform"/>
            <consortium name="The Broad Institute Genome Sequencing Center for Infectious Disease"/>
            <person name="Wu L."/>
            <person name="Ma J."/>
        </authorList>
    </citation>
    <scope>NUCLEOTIDE SEQUENCE [LARGE SCALE GENOMIC DNA]</scope>
    <source>
        <strain evidence="9">VKM B-3159</strain>
    </source>
</reference>
<evidence type="ECO:0000256" key="3">
    <source>
        <dbReference type="ARBA" id="ARBA00022692"/>
    </source>
</evidence>
<feature type="transmembrane region" description="Helical" evidence="6">
    <location>
        <begin position="256"/>
        <end position="275"/>
    </location>
</feature>
<feature type="transmembrane region" description="Helical" evidence="6">
    <location>
        <begin position="132"/>
        <end position="150"/>
    </location>
</feature>
<gene>
    <name evidence="8" type="ORF">Q9291_01495</name>
</gene>
<proteinExistence type="inferred from homology"/>
<evidence type="ECO:0000256" key="5">
    <source>
        <dbReference type="ARBA" id="ARBA00023136"/>
    </source>
</evidence>
<evidence type="ECO:0000256" key="4">
    <source>
        <dbReference type="ARBA" id="ARBA00022989"/>
    </source>
</evidence>
<evidence type="ECO:0000313" key="8">
    <source>
        <dbReference type="EMBL" id="MDP8566512.1"/>
    </source>
</evidence>
<sequence length="304" mass="32402">MKHASLPYSGALLVLLSSIAFSSKAIMVKLAYAYHIDAATLIALRMAFAIPFFVGLGWWAMRDGAALRVTARDWLTLVVLAVIGGYGSMWLNFEGLRYVSAGLERVILFLYPTLVVAMSALFLQHTITRREWFAMLTGYAGVVLVVWHDIELSGLQSADTLYGAGLVLLSAIVYAAYLLVSGQLIPKLGASRFTALSMTLATLASAMHFSLSEPVSALTHLPPAVYGLAMLMAIVATVLPSVLMNLGIQHLGSRRAALISAIGPVATIVMAYLFLGEQLSWIQAAGTLLVLAGVVAVSVQAESA</sequence>
<feature type="domain" description="EamA" evidence="7">
    <location>
        <begin position="162"/>
        <end position="298"/>
    </location>
</feature>
<keyword evidence="5 6" id="KW-0472">Membrane</keyword>
<feature type="transmembrane region" description="Helical" evidence="6">
    <location>
        <begin position="162"/>
        <end position="180"/>
    </location>
</feature>
<feature type="transmembrane region" description="Helical" evidence="6">
    <location>
        <begin position="105"/>
        <end position="123"/>
    </location>
</feature>
<keyword evidence="4 6" id="KW-1133">Transmembrane helix</keyword>
<evidence type="ECO:0000256" key="1">
    <source>
        <dbReference type="ARBA" id="ARBA00004141"/>
    </source>
</evidence>
<dbReference type="Pfam" id="PF00892">
    <property type="entry name" value="EamA"/>
    <property type="match status" value="2"/>
</dbReference>
<comment type="subcellular location">
    <subcellularLocation>
        <location evidence="1">Membrane</location>
        <topology evidence="1">Multi-pass membrane protein</topology>
    </subcellularLocation>
</comment>
<evidence type="ECO:0000313" key="9">
    <source>
        <dbReference type="Proteomes" id="UP001225906"/>
    </source>
</evidence>
<dbReference type="InterPro" id="IPR037185">
    <property type="entry name" value="EmrE-like"/>
</dbReference>
<evidence type="ECO:0000259" key="7">
    <source>
        <dbReference type="Pfam" id="PF00892"/>
    </source>
</evidence>
<dbReference type="PANTHER" id="PTHR32322:SF2">
    <property type="entry name" value="EAMA DOMAIN-CONTAINING PROTEIN"/>
    <property type="match status" value="1"/>
</dbReference>
<comment type="caution">
    <text evidence="8">The sequence shown here is derived from an EMBL/GenBank/DDBJ whole genome shotgun (WGS) entry which is preliminary data.</text>
</comment>
<dbReference type="InterPro" id="IPR000620">
    <property type="entry name" value="EamA_dom"/>
</dbReference>
<dbReference type="EMBL" id="JAVCAP010000001">
    <property type="protein sequence ID" value="MDP8566512.1"/>
    <property type="molecule type" value="Genomic_DNA"/>
</dbReference>
<accession>A0ABT9JPM1</accession>
<feature type="transmembrane region" description="Helical" evidence="6">
    <location>
        <begin position="192"/>
        <end position="211"/>
    </location>
</feature>
<dbReference type="PANTHER" id="PTHR32322">
    <property type="entry name" value="INNER MEMBRANE TRANSPORTER"/>
    <property type="match status" value="1"/>
</dbReference>
<comment type="similarity">
    <text evidence="2">Belongs to the EamA transporter family.</text>
</comment>
<protein>
    <submittedName>
        <fullName evidence="8">DMT family transporter</fullName>
    </submittedName>
</protein>
<evidence type="ECO:0000256" key="6">
    <source>
        <dbReference type="SAM" id="Phobius"/>
    </source>
</evidence>